<keyword evidence="12 13" id="KW-0472">Membrane</keyword>
<evidence type="ECO:0000256" key="8">
    <source>
        <dbReference type="ARBA" id="ARBA00022723"/>
    </source>
</evidence>
<dbReference type="EC" id="1.17.1.9" evidence="16"/>
<feature type="transmembrane region" description="Helical" evidence="13">
    <location>
        <begin position="305"/>
        <end position="326"/>
    </location>
</feature>
<dbReference type="PANTHER" id="PTHR30074:SF6">
    <property type="entry name" value="FORMATE DEHYDROGENASE GAMMA SUBUNIT"/>
    <property type="match status" value="1"/>
</dbReference>
<evidence type="ECO:0000256" key="5">
    <source>
        <dbReference type="ARBA" id="ARBA00022475"/>
    </source>
</evidence>
<comment type="similarity">
    <text evidence="3">Belongs to the formate dehydrogenase gamma subunit family.</text>
</comment>
<dbReference type="GO" id="GO:0008863">
    <property type="term" value="F:formate dehydrogenase (NAD+) activity"/>
    <property type="evidence" value="ECO:0007669"/>
    <property type="project" value="UniProtKB-EC"/>
</dbReference>
<dbReference type="RefSeq" id="WP_338437118.1">
    <property type="nucleotide sequence ID" value="NZ_JAUYVH010000007.1"/>
</dbReference>
<dbReference type="Pfam" id="PF01292">
    <property type="entry name" value="Ni_hydr_CYTB"/>
    <property type="match status" value="1"/>
</dbReference>
<feature type="transmembrane region" description="Helical" evidence="13">
    <location>
        <begin position="265"/>
        <end position="285"/>
    </location>
</feature>
<feature type="domain" description="Cytochrome b561 bacterial/Ni-hydrogenase" evidence="15">
    <location>
        <begin position="157"/>
        <end position="335"/>
    </location>
</feature>
<evidence type="ECO:0000256" key="14">
    <source>
        <dbReference type="SAM" id="SignalP"/>
    </source>
</evidence>
<evidence type="ECO:0000256" key="11">
    <source>
        <dbReference type="ARBA" id="ARBA00023004"/>
    </source>
</evidence>
<evidence type="ECO:0000256" key="2">
    <source>
        <dbReference type="ARBA" id="ARBA00004651"/>
    </source>
</evidence>
<dbReference type="SUPFAM" id="SSF81342">
    <property type="entry name" value="Transmembrane di-heme cytochromes"/>
    <property type="match status" value="1"/>
</dbReference>
<evidence type="ECO:0000256" key="1">
    <source>
        <dbReference type="ARBA" id="ARBA00001971"/>
    </source>
</evidence>
<evidence type="ECO:0000259" key="15">
    <source>
        <dbReference type="Pfam" id="PF01292"/>
    </source>
</evidence>
<evidence type="ECO:0000256" key="3">
    <source>
        <dbReference type="ARBA" id="ARBA00010747"/>
    </source>
</evidence>
<organism evidence="16 17">
    <name type="scientific">Keguizhuia sedimenti</name>
    <dbReference type="NCBI Taxonomy" id="3064264"/>
    <lineage>
        <taxon>Bacteria</taxon>
        <taxon>Pseudomonadati</taxon>
        <taxon>Pseudomonadota</taxon>
        <taxon>Betaproteobacteria</taxon>
        <taxon>Burkholderiales</taxon>
        <taxon>Oxalobacteraceae</taxon>
        <taxon>Keguizhuia</taxon>
    </lineage>
</organism>
<keyword evidence="5" id="KW-1003">Cell membrane</keyword>
<dbReference type="InterPro" id="IPR006471">
    <property type="entry name" value="Formate_DH_gsu"/>
</dbReference>
<dbReference type="InterPro" id="IPR051817">
    <property type="entry name" value="FDH_cytochrome_b556_subunit"/>
</dbReference>
<evidence type="ECO:0000313" key="16">
    <source>
        <dbReference type="EMBL" id="MDQ9171183.1"/>
    </source>
</evidence>
<keyword evidence="14" id="KW-0732">Signal</keyword>
<feature type="chain" id="PRO_5045647874" evidence="14">
    <location>
        <begin position="22"/>
        <end position="380"/>
    </location>
</feature>
<evidence type="ECO:0000256" key="7">
    <source>
        <dbReference type="ARBA" id="ARBA00022692"/>
    </source>
</evidence>
<dbReference type="Proteomes" id="UP001225596">
    <property type="component" value="Unassembled WGS sequence"/>
</dbReference>
<keyword evidence="10 13" id="KW-1133">Transmembrane helix</keyword>
<comment type="subcellular location">
    <subcellularLocation>
        <location evidence="2">Cell membrane</location>
        <topology evidence="2">Multi-pass membrane protein</topology>
    </subcellularLocation>
</comment>
<evidence type="ECO:0000256" key="6">
    <source>
        <dbReference type="ARBA" id="ARBA00022617"/>
    </source>
</evidence>
<keyword evidence="7 13" id="KW-0812">Transmembrane</keyword>
<evidence type="ECO:0000256" key="10">
    <source>
        <dbReference type="ARBA" id="ARBA00022989"/>
    </source>
</evidence>
<keyword evidence="6" id="KW-0349">Heme</keyword>
<sequence>MKKVFYGVACLLSAFSISANAAETQNGAPAASPPAGQQAQTLPKVESVDIMKENQAERNKSQPGNLAPTWRAVKDGQNHYSSLPGIEKGVLVQAKAQFPGQERATTAGEAWRQYRNGPLTNIGGWALVLVLGIIAVIYKVFGPVKLKGPKTGKTIQRFTPIERMTHWAVAVSFIVLAATGIVMLFGRYVLMPIFGHTLFGWLAYAGKNIHNFVGPLFTVSVLVMFVLYVKDNLPHASDIKWLARAGGVFGKGHVSSGRFNAGEKLWFWGGVIVLGLIVSASGFVLDMLVPGFQYTRANMQIANVIHLIAALLVVAISLGHIYLGTIGMEGSYDAMRTGYVDDAWAQEHHDLWYQDVKSGKIARVRAPEDSPVVSAPVKAV</sequence>
<dbReference type="EMBL" id="JAUYVH010000007">
    <property type="protein sequence ID" value="MDQ9171183.1"/>
    <property type="molecule type" value="Genomic_DNA"/>
</dbReference>
<keyword evidence="11" id="KW-0408">Iron</keyword>
<evidence type="ECO:0000256" key="13">
    <source>
        <dbReference type="SAM" id="Phobius"/>
    </source>
</evidence>
<evidence type="ECO:0000256" key="4">
    <source>
        <dbReference type="ARBA" id="ARBA00022448"/>
    </source>
</evidence>
<gene>
    <name evidence="16" type="ORF">Q8A64_12285</name>
</gene>
<evidence type="ECO:0000256" key="12">
    <source>
        <dbReference type="ARBA" id="ARBA00023136"/>
    </source>
</evidence>
<dbReference type="PANTHER" id="PTHR30074">
    <property type="entry name" value="FORMATE DEHYDROGENASE, NITRATE-INDUCIBLE, CYTOCHROME B556 FDN SUBUNIT"/>
    <property type="match status" value="1"/>
</dbReference>
<keyword evidence="16" id="KW-0560">Oxidoreductase</keyword>
<feature type="signal peptide" evidence="14">
    <location>
        <begin position="1"/>
        <end position="21"/>
    </location>
</feature>
<dbReference type="InterPro" id="IPR016174">
    <property type="entry name" value="Di-haem_cyt_TM"/>
</dbReference>
<reference evidence="16 17" key="1">
    <citation type="submission" date="2023-08" db="EMBL/GenBank/DDBJ databases">
        <title>Oxalobacteraceae gen .nov., isolated from river sludge outside the plant.</title>
        <authorList>
            <person name="Zhao S.Y."/>
        </authorList>
    </citation>
    <scope>NUCLEOTIDE SEQUENCE [LARGE SCALE GENOMIC DNA]</scope>
    <source>
        <strain evidence="16 17">R-40</strain>
    </source>
</reference>
<dbReference type="Gene3D" id="1.20.950.20">
    <property type="entry name" value="Transmembrane di-heme cytochromes, Chain C"/>
    <property type="match status" value="1"/>
</dbReference>
<evidence type="ECO:0000256" key="9">
    <source>
        <dbReference type="ARBA" id="ARBA00022982"/>
    </source>
</evidence>
<comment type="caution">
    <text evidence="16">The sequence shown here is derived from an EMBL/GenBank/DDBJ whole genome shotgun (WGS) entry which is preliminary data.</text>
</comment>
<comment type="cofactor">
    <cofactor evidence="1">
        <name>heme</name>
        <dbReference type="ChEBI" id="CHEBI:30413"/>
    </cofactor>
</comment>
<keyword evidence="9" id="KW-0249">Electron transport</keyword>
<proteinExistence type="inferred from homology"/>
<feature type="transmembrane region" description="Helical" evidence="13">
    <location>
        <begin position="167"/>
        <end position="189"/>
    </location>
</feature>
<keyword evidence="4" id="KW-0813">Transport</keyword>
<feature type="transmembrane region" description="Helical" evidence="13">
    <location>
        <begin position="122"/>
        <end position="141"/>
    </location>
</feature>
<evidence type="ECO:0000313" key="17">
    <source>
        <dbReference type="Proteomes" id="UP001225596"/>
    </source>
</evidence>
<keyword evidence="8" id="KW-0479">Metal-binding</keyword>
<keyword evidence="17" id="KW-1185">Reference proteome</keyword>
<dbReference type="InterPro" id="IPR011577">
    <property type="entry name" value="Cyt_b561_bac/Ni-Hgenase"/>
</dbReference>
<protein>
    <submittedName>
        <fullName evidence="16">Formate dehydrogenase subunit gamma</fullName>
        <ecNumber evidence="16">1.17.1.9</ecNumber>
    </submittedName>
</protein>
<accession>A0ABU1BQ94</accession>
<dbReference type="NCBIfam" id="TIGR01583">
    <property type="entry name" value="formate-DH-gamm"/>
    <property type="match status" value="1"/>
</dbReference>
<name>A0ABU1BQ94_9BURK</name>
<feature type="transmembrane region" description="Helical" evidence="13">
    <location>
        <begin position="209"/>
        <end position="229"/>
    </location>
</feature>